<keyword evidence="1" id="KW-1133">Transmembrane helix</keyword>
<evidence type="ECO:0000313" key="3">
    <source>
        <dbReference type="Proteomes" id="UP000199060"/>
    </source>
</evidence>
<dbReference type="AlphaFoldDB" id="A0A1G6WYL2"/>
<feature type="transmembrane region" description="Helical" evidence="1">
    <location>
        <begin position="20"/>
        <end position="42"/>
    </location>
</feature>
<keyword evidence="3" id="KW-1185">Reference proteome</keyword>
<evidence type="ECO:0000256" key="1">
    <source>
        <dbReference type="SAM" id="Phobius"/>
    </source>
</evidence>
<dbReference type="Proteomes" id="UP000199060">
    <property type="component" value="Unassembled WGS sequence"/>
</dbReference>
<evidence type="ECO:0000313" key="2">
    <source>
        <dbReference type="EMBL" id="SDD70085.1"/>
    </source>
</evidence>
<dbReference type="RefSeq" id="WP_169712801.1">
    <property type="nucleotide sequence ID" value="NZ_FNAC01000048.1"/>
</dbReference>
<organism evidence="2 3">
    <name type="scientific">Algoriphagus faecimaris</name>
    <dbReference type="NCBI Taxonomy" id="686796"/>
    <lineage>
        <taxon>Bacteria</taxon>
        <taxon>Pseudomonadati</taxon>
        <taxon>Bacteroidota</taxon>
        <taxon>Cytophagia</taxon>
        <taxon>Cytophagales</taxon>
        <taxon>Cyclobacteriaceae</taxon>
        <taxon>Algoriphagus</taxon>
    </lineage>
</organism>
<sequence length="50" mass="5725">MNWKKPIRFKISGVPWEIPLNVFLLLLFLTILLMLAGAYLGFQFGTQTSP</sequence>
<protein>
    <submittedName>
        <fullName evidence="2">Uncharacterized protein</fullName>
    </submittedName>
</protein>
<name>A0A1G6WYL2_9BACT</name>
<dbReference type="EMBL" id="FNAC01000048">
    <property type="protein sequence ID" value="SDD70085.1"/>
    <property type="molecule type" value="Genomic_DNA"/>
</dbReference>
<keyword evidence="1" id="KW-0812">Transmembrane</keyword>
<proteinExistence type="predicted"/>
<keyword evidence="1" id="KW-0472">Membrane</keyword>
<accession>A0A1G6WYL2</accession>
<gene>
    <name evidence="2" type="ORF">SAMN04488104_104826</name>
</gene>
<reference evidence="3" key="1">
    <citation type="submission" date="2016-10" db="EMBL/GenBank/DDBJ databases">
        <authorList>
            <person name="Varghese N."/>
            <person name="Submissions S."/>
        </authorList>
    </citation>
    <scope>NUCLEOTIDE SEQUENCE [LARGE SCALE GENOMIC DNA]</scope>
    <source>
        <strain evidence="3">DSM 23095</strain>
    </source>
</reference>